<organism evidence="8 9">
    <name type="scientific">Brevundimonas balnearis</name>
    <dbReference type="NCBI Taxonomy" id="1572858"/>
    <lineage>
        <taxon>Bacteria</taxon>
        <taxon>Pseudomonadati</taxon>
        <taxon>Pseudomonadota</taxon>
        <taxon>Alphaproteobacteria</taxon>
        <taxon>Caulobacterales</taxon>
        <taxon>Caulobacteraceae</taxon>
        <taxon>Brevundimonas</taxon>
    </lineage>
</organism>
<dbReference type="RefSeq" id="WP_376836604.1">
    <property type="nucleotide sequence ID" value="NZ_JBHLSW010000007.1"/>
</dbReference>
<keyword evidence="3" id="KW-0597">Phosphoprotein</keyword>
<evidence type="ECO:0000313" key="9">
    <source>
        <dbReference type="Proteomes" id="UP001589906"/>
    </source>
</evidence>
<dbReference type="PANTHER" id="PTHR42878:SF15">
    <property type="entry name" value="BACTERIOPHYTOCHROME"/>
    <property type="match status" value="1"/>
</dbReference>
<dbReference type="Gene3D" id="3.30.565.10">
    <property type="entry name" value="Histidine kinase-like ATPase, C-terminal domain"/>
    <property type="match status" value="1"/>
</dbReference>
<dbReference type="CDD" id="cd00082">
    <property type="entry name" value="HisKA"/>
    <property type="match status" value="1"/>
</dbReference>
<dbReference type="SMART" id="SM00387">
    <property type="entry name" value="HATPase_c"/>
    <property type="match status" value="1"/>
</dbReference>
<evidence type="ECO:0000256" key="3">
    <source>
        <dbReference type="ARBA" id="ARBA00022553"/>
    </source>
</evidence>
<evidence type="ECO:0000256" key="4">
    <source>
        <dbReference type="ARBA" id="ARBA00022679"/>
    </source>
</evidence>
<keyword evidence="6" id="KW-0812">Transmembrane</keyword>
<dbReference type="PRINTS" id="PR00344">
    <property type="entry name" value="BCTRLSENSOR"/>
</dbReference>
<keyword evidence="9" id="KW-1185">Reference proteome</keyword>
<sequence length="499" mass="54975">MAAFLRTPTLGRSIVLLLGAALILLMSANVATFLMVARTESFNRSVEHTQEVRLTAQRVLTWAVDAETGQRGYLLTGRGQYLSIYNDALRALPEDMDRLERLVADSPEQTEKARRIRYIVDERMLTLRRGVELAATGRIGEAVSLIRTGRGKILMDAMRAEVDAIGDHEQRLLLTRQAASERSAKATLIVNGLAGVLIVILAGVSVWLVRRYLADLQAARAALDQANAGLEETVRTRTAELVRANEEIQRFAYIVSHDLRAPLVNVMGYTSELEQAGKALDGQIGRIEEAAPDLVDADARTAVREDVPEAIGFIRASTAKMDRLINAILKLSREGRRTLTPETLDMKKLAQGIADSVRHQTDAADAEIEVGDLPEIESDRLSMEQVFGNLIDNAVKYLDPSRPGLIRLSGQEVPGGWIVYEIADNGRGVSPKDHERIFELFRRSGRQDRPGEGLGLAFVRNSVRRLGGVVELESELGQGSTFRLKFPKRLVVQDPGDAA</sequence>
<dbReference type="EMBL" id="JBHLSW010000007">
    <property type="protein sequence ID" value="MFC0634558.1"/>
    <property type="molecule type" value="Genomic_DNA"/>
</dbReference>
<accession>A0ABV6R4L1</accession>
<dbReference type="InterPro" id="IPR036890">
    <property type="entry name" value="HATPase_C_sf"/>
</dbReference>
<protein>
    <recommendedName>
        <fullName evidence="2">histidine kinase</fullName>
        <ecNumber evidence="2">2.7.13.3</ecNumber>
    </recommendedName>
</protein>
<evidence type="ECO:0000259" key="7">
    <source>
        <dbReference type="PROSITE" id="PS50109"/>
    </source>
</evidence>
<dbReference type="CDD" id="cd00075">
    <property type="entry name" value="HATPase"/>
    <property type="match status" value="1"/>
</dbReference>
<evidence type="ECO:0000313" key="8">
    <source>
        <dbReference type="EMBL" id="MFC0634558.1"/>
    </source>
</evidence>
<evidence type="ECO:0000256" key="2">
    <source>
        <dbReference type="ARBA" id="ARBA00012438"/>
    </source>
</evidence>
<proteinExistence type="predicted"/>
<dbReference type="InterPro" id="IPR003661">
    <property type="entry name" value="HisK_dim/P_dom"/>
</dbReference>
<feature type="domain" description="Histidine kinase" evidence="7">
    <location>
        <begin position="254"/>
        <end position="490"/>
    </location>
</feature>
<comment type="caution">
    <text evidence="8">The sequence shown here is derived from an EMBL/GenBank/DDBJ whole genome shotgun (WGS) entry which is preliminary data.</text>
</comment>
<dbReference type="EC" id="2.7.13.3" evidence="2"/>
<reference evidence="8 9" key="1">
    <citation type="submission" date="2024-09" db="EMBL/GenBank/DDBJ databases">
        <authorList>
            <person name="Sun Q."/>
            <person name="Mori K."/>
        </authorList>
    </citation>
    <scope>NUCLEOTIDE SEQUENCE [LARGE SCALE GENOMIC DNA]</scope>
    <source>
        <strain evidence="8 9">NCAIM B.02621</strain>
    </source>
</reference>
<dbReference type="SUPFAM" id="SSF55874">
    <property type="entry name" value="ATPase domain of HSP90 chaperone/DNA topoisomerase II/histidine kinase"/>
    <property type="match status" value="1"/>
</dbReference>
<keyword evidence="6" id="KW-0472">Membrane</keyword>
<feature type="transmembrane region" description="Helical" evidence="6">
    <location>
        <begin position="186"/>
        <end position="209"/>
    </location>
</feature>
<dbReference type="SUPFAM" id="SSF47384">
    <property type="entry name" value="Homodimeric domain of signal transducing histidine kinase"/>
    <property type="match status" value="1"/>
</dbReference>
<evidence type="ECO:0000256" key="6">
    <source>
        <dbReference type="SAM" id="Phobius"/>
    </source>
</evidence>
<dbReference type="InterPro" id="IPR036097">
    <property type="entry name" value="HisK_dim/P_sf"/>
</dbReference>
<dbReference type="InterPro" id="IPR004358">
    <property type="entry name" value="Sig_transdc_His_kin-like_C"/>
</dbReference>
<feature type="transmembrane region" description="Helical" evidence="6">
    <location>
        <begin position="14"/>
        <end position="36"/>
    </location>
</feature>
<comment type="catalytic activity">
    <reaction evidence="1">
        <text>ATP + protein L-histidine = ADP + protein N-phospho-L-histidine.</text>
        <dbReference type="EC" id="2.7.13.3"/>
    </reaction>
</comment>
<gene>
    <name evidence="8" type="ORF">ACFFGE_11820</name>
</gene>
<evidence type="ECO:0000256" key="1">
    <source>
        <dbReference type="ARBA" id="ARBA00000085"/>
    </source>
</evidence>
<dbReference type="Gene3D" id="1.10.287.130">
    <property type="match status" value="1"/>
</dbReference>
<dbReference type="SMART" id="SM00388">
    <property type="entry name" value="HisKA"/>
    <property type="match status" value="1"/>
</dbReference>
<keyword evidence="5" id="KW-0418">Kinase</keyword>
<dbReference type="Pfam" id="PF05227">
    <property type="entry name" value="CHASE3"/>
    <property type="match status" value="1"/>
</dbReference>
<dbReference type="InterPro" id="IPR005467">
    <property type="entry name" value="His_kinase_dom"/>
</dbReference>
<dbReference type="InterPro" id="IPR050351">
    <property type="entry name" value="BphY/WalK/GraS-like"/>
</dbReference>
<dbReference type="Pfam" id="PF02518">
    <property type="entry name" value="HATPase_c"/>
    <property type="match status" value="1"/>
</dbReference>
<evidence type="ECO:0000256" key="5">
    <source>
        <dbReference type="ARBA" id="ARBA00022777"/>
    </source>
</evidence>
<keyword evidence="4" id="KW-0808">Transferase</keyword>
<dbReference type="CDD" id="cd19410">
    <property type="entry name" value="HK9-like_sensor"/>
    <property type="match status" value="1"/>
</dbReference>
<keyword evidence="6" id="KW-1133">Transmembrane helix</keyword>
<dbReference type="PANTHER" id="PTHR42878">
    <property type="entry name" value="TWO-COMPONENT HISTIDINE KINASE"/>
    <property type="match status" value="1"/>
</dbReference>
<dbReference type="InterPro" id="IPR003594">
    <property type="entry name" value="HATPase_dom"/>
</dbReference>
<dbReference type="InterPro" id="IPR007891">
    <property type="entry name" value="CHASE3"/>
</dbReference>
<dbReference type="PROSITE" id="PS50109">
    <property type="entry name" value="HIS_KIN"/>
    <property type="match status" value="1"/>
</dbReference>
<name>A0ABV6R4L1_9CAUL</name>
<dbReference type="Proteomes" id="UP001589906">
    <property type="component" value="Unassembled WGS sequence"/>
</dbReference>